<gene>
    <name evidence="2" type="ORF">N7G274_003650</name>
</gene>
<sequence>MLRHRTSHAPHNSALFANSPPPRLLPSPTLIMTLRQELSSWAFPTSLSTSPVPTIGAKAPSASNLSLPPTDGKPTLISFLRHCGCPFAEKTFISLRSTASSNPNISCIAISHSDRSSTSKWLESIGGPGNIRIIVDPERKLYAQWGLGVSSLWHVLSPWSLWSVYQLGKEEGIWNRPTESGSRWQMSGAFAVDGEGVVRWGGAAELADWIPDFREGVRRLGREGKE</sequence>
<evidence type="ECO:0000313" key="2">
    <source>
        <dbReference type="EMBL" id="KAL2043344.1"/>
    </source>
</evidence>
<organism evidence="2 3">
    <name type="scientific">Stereocaulon virgatum</name>
    <dbReference type="NCBI Taxonomy" id="373712"/>
    <lineage>
        <taxon>Eukaryota</taxon>
        <taxon>Fungi</taxon>
        <taxon>Dikarya</taxon>
        <taxon>Ascomycota</taxon>
        <taxon>Pezizomycotina</taxon>
        <taxon>Lecanoromycetes</taxon>
        <taxon>OSLEUM clade</taxon>
        <taxon>Lecanoromycetidae</taxon>
        <taxon>Lecanorales</taxon>
        <taxon>Lecanorineae</taxon>
        <taxon>Stereocaulaceae</taxon>
        <taxon>Stereocaulon</taxon>
    </lineage>
</organism>
<evidence type="ECO:0000313" key="3">
    <source>
        <dbReference type="Proteomes" id="UP001590950"/>
    </source>
</evidence>
<dbReference type="Pfam" id="PF13911">
    <property type="entry name" value="AhpC-TSA_2"/>
    <property type="match status" value="1"/>
</dbReference>
<name>A0ABR4ACY1_9LECA</name>
<dbReference type="EMBL" id="JBEFKJ010000011">
    <property type="protein sequence ID" value="KAL2043344.1"/>
    <property type="molecule type" value="Genomic_DNA"/>
</dbReference>
<dbReference type="Gene3D" id="3.40.30.10">
    <property type="entry name" value="Glutaredoxin"/>
    <property type="match status" value="1"/>
</dbReference>
<evidence type="ECO:0008006" key="4">
    <source>
        <dbReference type="Google" id="ProtNLM"/>
    </source>
</evidence>
<feature type="region of interest" description="Disordered" evidence="1">
    <location>
        <begin position="1"/>
        <end position="20"/>
    </location>
</feature>
<reference evidence="2 3" key="1">
    <citation type="submission" date="2024-09" db="EMBL/GenBank/DDBJ databases">
        <title>Rethinking Asexuality: The Enigmatic Case of Functional Sexual Genes in Lepraria (Stereocaulaceae).</title>
        <authorList>
            <person name="Doellman M."/>
            <person name="Sun Y."/>
            <person name="Barcenas-Pena A."/>
            <person name="Lumbsch H.T."/>
            <person name="Grewe F."/>
        </authorList>
    </citation>
    <scope>NUCLEOTIDE SEQUENCE [LARGE SCALE GENOMIC DNA]</scope>
    <source>
        <strain evidence="2 3">Mercado 3170</strain>
    </source>
</reference>
<keyword evidence="3" id="KW-1185">Reference proteome</keyword>
<dbReference type="InterPro" id="IPR032801">
    <property type="entry name" value="PXL2A/B/C"/>
</dbReference>
<protein>
    <recommendedName>
        <fullName evidence="4">Alkyl hydroperoxide reductase subunit C/ Thiol specific antioxidant domain-containing protein</fullName>
    </recommendedName>
</protein>
<dbReference type="SUPFAM" id="SSF52833">
    <property type="entry name" value="Thioredoxin-like"/>
    <property type="match status" value="1"/>
</dbReference>
<accession>A0ABR4ACY1</accession>
<evidence type="ECO:0000256" key="1">
    <source>
        <dbReference type="SAM" id="MobiDB-lite"/>
    </source>
</evidence>
<dbReference type="PANTHER" id="PTHR42336:SF1">
    <property type="entry name" value="ALKYL HYDROPEROXIDE REDUCTASE SUBUNIT C_ THIOL SPECIFIC ANTIOXIDANT DOMAIN-CONTAINING PROTEIN"/>
    <property type="match status" value="1"/>
</dbReference>
<dbReference type="PANTHER" id="PTHR42336">
    <property type="entry name" value="THIOREDOXIN DOMAIN-CONTAINING PROTEIN-RELATED"/>
    <property type="match status" value="1"/>
</dbReference>
<proteinExistence type="predicted"/>
<dbReference type="InterPro" id="IPR036249">
    <property type="entry name" value="Thioredoxin-like_sf"/>
</dbReference>
<comment type="caution">
    <text evidence="2">The sequence shown here is derived from an EMBL/GenBank/DDBJ whole genome shotgun (WGS) entry which is preliminary data.</text>
</comment>
<dbReference type="Proteomes" id="UP001590950">
    <property type="component" value="Unassembled WGS sequence"/>
</dbReference>